<dbReference type="GO" id="GO:0090374">
    <property type="term" value="P:oligopeptide export from mitochondrion"/>
    <property type="evidence" value="ECO:0007669"/>
    <property type="project" value="TreeGrafter"/>
</dbReference>
<protein>
    <recommendedName>
        <fullName evidence="3">ABC-type xenobiotic transporter</fullName>
        <ecNumber evidence="3">7.6.2.2</ecNumber>
    </recommendedName>
</protein>
<keyword evidence="19" id="KW-1185">Reference proteome</keyword>
<evidence type="ECO:0000256" key="10">
    <source>
        <dbReference type="ARBA" id="ARBA00022989"/>
    </source>
</evidence>
<feature type="domain" description="ABC transporter" evidence="16">
    <location>
        <begin position="1064"/>
        <end position="1302"/>
    </location>
</feature>
<dbReference type="EMBL" id="NEVH01009768">
    <property type="protein sequence ID" value="PNF32772.1"/>
    <property type="molecule type" value="Genomic_DNA"/>
</dbReference>
<dbReference type="GO" id="GO:0008559">
    <property type="term" value="F:ABC-type xenobiotic transporter activity"/>
    <property type="evidence" value="ECO:0007669"/>
    <property type="project" value="UniProtKB-EC"/>
</dbReference>
<dbReference type="PANTHER" id="PTHR43394">
    <property type="entry name" value="ATP-DEPENDENT PERMEASE MDL1, MITOCHONDRIAL"/>
    <property type="match status" value="1"/>
</dbReference>
<dbReference type="FunFam" id="1.20.1560.10:FF:000018">
    <property type="entry name" value="ATP-binding cassette subfamily B member 11"/>
    <property type="match status" value="1"/>
</dbReference>
<dbReference type="InterPro" id="IPR027417">
    <property type="entry name" value="P-loop_NTPase"/>
</dbReference>
<comment type="caution">
    <text evidence="18">The sequence shown here is derived from an EMBL/GenBank/DDBJ whole genome shotgun (WGS) entry which is preliminary data.</text>
</comment>
<feature type="transmembrane region" description="Helical" evidence="15">
    <location>
        <begin position="738"/>
        <end position="761"/>
    </location>
</feature>
<feature type="transmembrane region" description="Helical" evidence="15">
    <location>
        <begin position="74"/>
        <end position="96"/>
    </location>
</feature>
<evidence type="ECO:0000313" key="18">
    <source>
        <dbReference type="EMBL" id="PNF32772.1"/>
    </source>
</evidence>
<dbReference type="EC" id="7.6.2.2" evidence="3"/>
<dbReference type="PROSITE" id="PS00211">
    <property type="entry name" value="ABC_TRANSPORTER_1"/>
    <property type="match status" value="2"/>
</dbReference>
<evidence type="ECO:0000256" key="7">
    <source>
        <dbReference type="ARBA" id="ARBA00022741"/>
    </source>
</evidence>
<dbReference type="InterPro" id="IPR003439">
    <property type="entry name" value="ABC_transporter-like_ATP-bd"/>
</dbReference>
<dbReference type="GO" id="GO:0015421">
    <property type="term" value="F:ABC-type oligopeptide transporter activity"/>
    <property type="evidence" value="ECO:0007669"/>
    <property type="project" value="TreeGrafter"/>
</dbReference>
<dbReference type="Gene3D" id="3.40.50.300">
    <property type="entry name" value="P-loop containing nucleotide triphosphate hydrolases"/>
    <property type="match status" value="2"/>
</dbReference>
<evidence type="ECO:0000259" key="16">
    <source>
        <dbReference type="PROSITE" id="PS50893"/>
    </source>
</evidence>
<feature type="transmembrane region" description="Helical" evidence="15">
    <location>
        <begin position="1009"/>
        <end position="1029"/>
    </location>
</feature>
<dbReference type="PROSITE" id="PS50929">
    <property type="entry name" value="ABC_TM1F"/>
    <property type="match status" value="2"/>
</dbReference>
<feature type="transmembrane region" description="Helical" evidence="15">
    <location>
        <begin position="225"/>
        <end position="242"/>
    </location>
</feature>
<comment type="subcellular location">
    <subcellularLocation>
        <location evidence="1">Membrane</location>
        <topology evidence="1">Multi-pass membrane protein</topology>
    </subcellularLocation>
</comment>
<evidence type="ECO:0000256" key="12">
    <source>
        <dbReference type="ARBA" id="ARBA00023180"/>
    </source>
</evidence>
<comment type="catalytic activity">
    <reaction evidence="13">
        <text>ATP + H2O + xenobioticSide 1 = ADP + phosphate + xenobioticSide 2.</text>
        <dbReference type="EC" id="7.6.2.2"/>
    </reaction>
</comment>
<name>A0A2J7QW27_9NEOP</name>
<feature type="transmembrane region" description="Helical" evidence="15">
    <location>
        <begin position="326"/>
        <end position="349"/>
    </location>
</feature>
<comment type="similarity">
    <text evidence="2">Belongs to the ABC transporter superfamily. ABCB family. Multidrug resistance exporter (TC 3.A.1.201) subfamily.</text>
</comment>
<evidence type="ECO:0000256" key="8">
    <source>
        <dbReference type="ARBA" id="ARBA00022840"/>
    </source>
</evidence>
<evidence type="ECO:0000313" key="19">
    <source>
        <dbReference type="Proteomes" id="UP000235965"/>
    </source>
</evidence>
<evidence type="ECO:0000256" key="2">
    <source>
        <dbReference type="ARBA" id="ARBA00007577"/>
    </source>
</evidence>
<feature type="transmembrane region" description="Helical" evidence="15">
    <location>
        <begin position="888"/>
        <end position="908"/>
    </location>
</feature>
<dbReference type="SUPFAM" id="SSF90123">
    <property type="entry name" value="ABC transporter transmembrane region"/>
    <property type="match status" value="2"/>
</dbReference>
<dbReference type="InterPro" id="IPR017871">
    <property type="entry name" value="ABC_transporter-like_CS"/>
</dbReference>
<keyword evidence="5 15" id="KW-0812">Transmembrane</keyword>
<dbReference type="CDD" id="cd18577">
    <property type="entry name" value="ABC_6TM_Pgp_ABCB1_D1_like"/>
    <property type="match status" value="1"/>
</dbReference>
<organism evidence="18 19">
    <name type="scientific">Cryptotermes secundus</name>
    <dbReference type="NCBI Taxonomy" id="105785"/>
    <lineage>
        <taxon>Eukaryota</taxon>
        <taxon>Metazoa</taxon>
        <taxon>Ecdysozoa</taxon>
        <taxon>Arthropoda</taxon>
        <taxon>Hexapoda</taxon>
        <taxon>Insecta</taxon>
        <taxon>Pterygota</taxon>
        <taxon>Neoptera</taxon>
        <taxon>Polyneoptera</taxon>
        <taxon>Dictyoptera</taxon>
        <taxon>Blattodea</taxon>
        <taxon>Blattoidea</taxon>
        <taxon>Termitoidae</taxon>
        <taxon>Kalotermitidae</taxon>
        <taxon>Cryptotermitinae</taxon>
        <taxon>Cryptotermes</taxon>
    </lineage>
</organism>
<dbReference type="OrthoDB" id="6500128at2759"/>
<keyword evidence="9" id="KW-1278">Translocase</keyword>
<dbReference type="InParanoid" id="A0A2J7QW27"/>
<dbReference type="GO" id="GO:0016887">
    <property type="term" value="F:ATP hydrolysis activity"/>
    <property type="evidence" value="ECO:0007669"/>
    <property type="project" value="InterPro"/>
</dbReference>
<evidence type="ECO:0000256" key="3">
    <source>
        <dbReference type="ARBA" id="ARBA00012191"/>
    </source>
</evidence>
<dbReference type="SMART" id="SM00382">
    <property type="entry name" value="AAA"/>
    <property type="match status" value="2"/>
</dbReference>
<feature type="transmembrane region" description="Helical" evidence="15">
    <location>
        <begin position="248"/>
        <end position="266"/>
    </location>
</feature>
<keyword evidence="7" id="KW-0547">Nucleotide-binding</keyword>
<dbReference type="Gene3D" id="1.20.1560.10">
    <property type="entry name" value="ABC transporter type 1, transmembrane domain"/>
    <property type="match status" value="1"/>
</dbReference>
<dbReference type="GO" id="GO:0005743">
    <property type="term" value="C:mitochondrial inner membrane"/>
    <property type="evidence" value="ECO:0007669"/>
    <property type="project" value="TreeGrafter"/>
</dbReference>
<evidence type="ECO:0000256" key="9">
    <source>
        <dbReference type="ARBA" id="ARBA00022967"/>
    </source>
</evidence>
<dbReference type="GO" id="GO:0005524">
    <property type="term" value="F:ATP binding"/>
    <property type="evidence" value="ECO:0007669"/>
    <property type="project" value="UniProtKB-KW"/>
</dbReference>
<feature type="region of interest" description="Disordered" evidence="14">
    <location>
        <begin position="673"/>
        <end position="703"/>
    </location>
</feature>
<keyword evidence="6" id="KW-0677">Repeat</keyword>
<evidence type="ECO:0000256" key="14">
    <source>
        <dbReference type="SAM" id="MobiDB-lite"/>
    </source>
</evidence>
<feature type="transmembrane region" description="Helical" evidence="15">
    <location>
        <begin position="781"/>
        <end position="801"/>
    </location>
</feature>
<dbReference type="FunCoup" id="A0A2J7QW27">
    <property type="interactions" value="23"/>
</dbReference>
<dbReference type="STRING" id="105785.A0A2J7QW27"/>
<feature type="domain" description="ABC transmembrane type-1" evidence="17">
    <location>
        <begin position="76"/>
        <end position="395"/>
    </location>
</feature>
<dbReference type="InterPro" id="IPR003593">
    <property type="entry name" value="AAA+_ATPase"/>
</dbReference>
<dbReference type="SUPFAM" id="SSF52540">
    <property type="entry name" value="P-loop containing nucleoside triphosphate hydrolases"/>
    <property type="match status" value="2"/>
</dbReference>
<feature type="transmembrane region" description="Helical" evidence="15">
    <location>
        <begin position="369"/>
        <end position="388"/>
    </location>
</feature>
<dbReference type="PANTHER" id="PTHR43394:SF27">
    <property type="entry name" value="ATP-DEPENDENT TRANSLOCASE ABCB1-LIKE"/>
    <property type="match status" value="1"/>
</dbReference>
<evidence type="ECO:0000256" key="4">
    <source>
        <dbReference type="ARBA" id="ARBA00022448"/>
    </source>
</evidence>
<dbReference type="PROSITE" id="PS50893">
    <property type="entry name" value="ABC_TRANSPORTER_2"/>
    <property type="match status" value="2"/>
</dbReference>
<dbReference type="FunFam" id="3.40.50.300:FF:000479">
    <property type="entry name" value="Multidrug resistance protein 1A"/>
    <property type="match status" value="2"/>
</dbReference>
<dbReference type="FunFam" id="1.20.1560.10:FF:000009">
    <property type="entry name" value="ABC transporter B family member 1"/>
    <property type="match status" value="1"/>
</dbReference>
<keyword evidence="4" id="KW-0813">Transport</keyword>
<dbReference type="GO" id="GO:0017085">
    <property type="term" value="P:response to insecticide"/>
    <property type="evidence" value="ECO:0007669"/>
    <property type="project" value="UniProtKB-ARBA"/>
</dbReference>
<dbReference type="GO" id="GO:0097254">
    <property type="term" value="P:renal tubular secretion"/>
    <property type="evidence" value="ECO:0007669"/>
    <property type="project" value="UniProtKB-ARBA"/>
</dbReference>
<keyword evidence="10 15" id="KW-1133">Transmembrane helix</keyword>
<keyword evidence="12" id="KW-0325">Glycoprotein</keyword>
<sequence>MNQNSNEKENALDFIIPHDGESENVKNGGNLLNIEYKYVASKDGDKKEGKEFPKHEPVAFYKLFRYATYFERGLVFLGLLLSLLSGAGIPLIIMLYGEFTTLLVDRSADNITSTPTVILNLFGGGRQLINGSYDERNEAMMEDAEAFGIGCTVVGIVQLVISSSSIAVLNFAAQKQIGRVRQLFLQAVLRQDMTWYDTTRTATFASRLTEDLDKMQDGIGEKMSIFIYLITSFVAAIIMSFLNGWKLTLVVLSCAPVIIVAQSIVAKLQSSLTAQELESYGDAGAVVEEVLSSVRTVVAFGGEDKEVARYTEKLSKARATGIKRGMFSGLGTGIMWFIIYCSYAIAFWYGVTLILESRENGDFEYTPGILVIVLFGVLSGAMNMGLASPHLEAFAIARGSAAAVFALLNRIPHIDSLSTAGHKPAGLQGDIQLQDVHFQYPSRPEVKILQGLNLTVKSGEMVALVGSSGCGKSTVIQLVQRLYDPSKGKVLIDGLDVTQLNVGWLQSHIGVVGQEPVLFATSIKENIRYGREDATQQEIEEAAREANAHDFITKLPKGYDTLVGERGAQLSGGQKQRIAIARALVRRPNILLLDEATSALDLHSEAKVQAALDRASKGRTTLIVTHRLSTVRNADRIVYISGGRVMEQGSHSELMALQGHYFSLVNADPTLTEGAGHNEKNELENDSATSSEGLTRKLSAKSKDESTKEAVDVTVLDAEEEQYEAPMSRIFGYNRPEWLHIIVGCLAATAVGCTLPVFAVLFGEVIGVLENPNAEEVQNEVILYSILFLVVGVVTGLGMFLQMYLSGVAGVHLTERLRVAAFSVMLRQEISWFDEERNRVGTLCARLSGDAASVQGATGSRISIILQATSTLAIGAILAFTYSWKMTLVSLVAVPVVIAGIFFESKVIHGQGLKEKIALEAAAKIAVEAIANIRTVKSLCGERLFLERYMTELWSAQQAASRKTRLRGPVFALGQTVPFFGYGLSLYYGGYLISTEGLPYKDVIKVSEALIFGSWMLGQGLAFVPNYSIAKMAAGRMFRLIDRKPQIYSPQIKGNNDLETSSNIEYSKVKFHYPTRPEVQILAGLSLQIQPGQTVALVGPSGCGKSTCIQLLQRFYEPTVGTVSMNGKDISSVQLEHLRAQLGIVSQEPVLFDRTIAENIAYGDNSRIVPMEEVIDAAKKSNIHSFVSSLPLGYETRLGSKGTQLSGGQKQRIAIARALVRNPKVLLLDEATSALDTHSEKVVQEALDQAREGRTCITIAHRLATVQQADIICVLNQGVVAEIGSHSQLLEKQGLYCQLLRQAASNSLQ</sequence>
<gene>
    <name evidence="18" type="primary">Mdr49</name>
    <name evidence="18" type="ORF">B7P43_G04484</name>
</gene>
<dbReference type="Proteomes" id="UP000235965">
    <property type="component" value="Unassembled WGS sequence"/>
</dbReference>
<dbReference type="InterPro" id="IPR036640">
    <property type="entry name" value="ABC1_TM_sf"/>
</dbReference>
<evidence type="ECO:0000259" key="17">
    <source>
        <dbReference type="PROSITE" id="PS50929"/>
    </source>
</evidence>
<evidence type="ECO:0000256" key="5">
    <source>
        <dbReference type="ARBA" id="ARBA00022692"/>
    </source>
</evidence>
<accession>A0A2J7QW27</accession>
<feature type="transmembrane region" description="Helical" evidence="15">
    <location>
        <begin position="864"/>
        <end position="882"/>
    </location>
</feature>
<dbReference type="Pfam" id="PF00005">
    <property type="entry name" value="ABC_tran"/>
    <property type="match status" value="2"/>
</dbReference>
<dbReference type="InterPro" id="IPR039421">
    <property type="entry name" value="Type_1_exporter"/>
</dbReference>
<evidence type="ECO:0000256" key="11">
    <source>
        <dbReference type="ARBA" id="ARBA00023136"/>
    </source>
</evidence>
<evidence type="ECO:0000256" key="13">
    <source>
        <dbReference type="ARBA" id="ARBA00034018"/>
    </source>
</evidence>
<proteinExistence type="inferred from homology"/>
<dbReference type="CDD" id="cd18578">
    <property type="entry name" value="ABC_6TM_Pgp_ABCB1_D2_like"/>
    <property type="match status" value="1"/>
</dbReference>
<feature type="domain" description="ABC transporter" evidence="16">
    <location>
        <begin position="431"/>
        <end position="667"/>
    </location>
</feature>
<feature type="domain" description="ABC transmembrane type-1" evidence="17">
    <location>
        <begin position="742"/>
        <end position="1019"/>
    </location>
</feature>
<feature type="transmembrane region" description="Helical" evidence="15">
    <location>
        <begin position="970"/>
        <end position="989"/>
    </location>
</feature>
<dbReference type="CDD" id="cd03249">
    <property type="entry name" value="ABC_MTABC3_MDL1_MDL2"/>
    <property type="match status" value="2"/>
</dbReference>
<keyword evidence="11 15" id="KW-0472">Membrane</keyword>
<keyword evidence="8" id="KW-0067">ATP-binding</keyword>
<dbReference type="Pfam" id="PF00664">
    <property type="entry name" value="ABC_membrane"/>
    <property type="match status" value="2"/>
</dbReference>
<reference evidence="18 19" key="1">
    <citation type="submission" date="2017-12" db="EMBL/GenBank/DDBJ databases">
        <title>Hemimetabolous genomes reveal molecular basis of termite eusociality.</title>
        <authorList>
            <person name="Harrison M.C."/>
            <person name="Jongepier E."/>
            <person name="Robertson H.M."/>
            <person name="Arning N."/>
            <person name="Bitard-Feildel T."/>
            <person name="Chao H."/>
            <person name="Childers C.P."/>
            <person name="Dinh H."/>
            <person name="Doddapaneni H."/>
            <person name="Dugan S."/>
            <person name="Gowin J."/>
            <person name="Greiner C."/>
            <person name="Han Y."/>
            <person name="Hu H."/>
            <person name="Hughes D.S.T."/>
            <person name="Huylmans A.-K."/>
            <person name="Kemena C."/>
            <person name="Kremer L.P.M."/>
            <person name="Lee S.L."/>
            <person name="Lopez-Ezquerra A."/>
            <person name="Mallet L."/>
            <person name="Monroy-Kuhn J.M."/>
            <person name="Moser A."/>
            <person name="Murali S.C."/>
            <person name="Muzny D.M."/>
            <person name="Otani S."/>
            <person name="Piulachs M.-D."/>
            <person name="Poelchau M."/>
            <person name="Qu J."/>
            <person name="Schaub F."/>
            <person name="Wada-Katsumata A."/>
            <person name="Worley K.C."/>
            <person name="Xie Q."/>
            <person name="Ylla G."/>
            <person name="Poulsen M."/>
            <person name="Gibbs R.A."/>
            <person name="Schal C."/>
            <person name="Richards S."/>
            <person name="Belles X."/>
            <person name="Korb J."/>
            <person name="Bornberg-Bauer E."/>
        </authorList>
    </citation>
    <scope>NUCLEOTIDE SEQUENCE [LARGE SCALE GENOMIC DNA]</scope>
    <source>
        <tissue evidence="18">Whole body</tissue>
    </source>
</reference>
<feature type="transmembrane region" description="Helical" evidence="15">
    <location>
        <begin position="146"/>
        <end position="173"/>
    </location>
</feature>
<evidence type="ECO:0000256" key="15">
    <source>
        <dbReference type="SAM" id="Phobius"/>
    </source>
</evidence>
<evidence type="ECO:0000256" key="6">
    <source>
        <dbReference type="ARBA" id="ARBA00022737"/>
    </source>
</evidence>
<dbReference type="InterPro" id="IPR011527">
    <property type="entry name" value="ABC1_TM_dom"/>
</dbReference>
<evidence type="ECO:0000256" key="1">
    <source>
        <dbReference type="ARBA" id="ARBA00004141"/>
    </source>
</evidence>